<name>A0A7C9JD93_9BACT</name>
<dbReference type="GO" id="GO:0140359">
    <property type="term" value="F:ABC-type transporter activity"/>
    <property type="evidence" value="ECO:0007669"/>
    <property type="project" value="InterPro"/>
</dbReference>
<evidence type="ECO:0000256" key="2">
    <source>
        <dbReference type="ARBA" id="ARBA00022692"/>
    </source>
</evidence>
<feature type="transmembrane region" description="Helical" evidence="5">
    <location>
        <begin position="225"/>
        <end position="248"/>
    </location>
</feature>
<dbReference type="EMBL" id="QWKH01000013">
    <property type="protein sequence ID" value="NBI34076.1"/>
    <property type="molecule type" value="Genomic_DNA"/>
</dbReference>
<dbReference type="AlphaFoldDB" id="A0A7C9JD93"/>
<dbReference type="Pfam" id="PF12698">
    <property type="entry name" value="ABC2_membrane_3"/>
    <property type="match status" value="1"/>
</dbReference>
<dbReference type="InterPro" id="IPR013525">
    <property type="entry name" value="ABC2_TM"/>
</dbReference>
<evidence type="ECO:0000256" key="1">
    <source>
        <dbReference type="ARBA" id="ARBA00004141"/>
    </source>
</evidence>
<feature type="transmembrane region" description="Helical" evidence="5">
    <location>
        <begin position="269"/>
        <end position="294"/>
    </location>
</feature>
<comment type="subcellular location">
    <subcellularLocation>
        <location evidence="1">Membrane</location>
        <topology evidence="1">Multi-pass membrane protein</topology>
    </subcellularLocation>
</comment>
<reference evidence="7" key="1">
    <citation type="submission" date="2018-08" db="EMBL/GenBank/DDBJ databases">
        <title>Murine metabolic-syndrome-specific gut microbial biobank.</title>
        <authorList>
            <person name="Liu C."/>
        </authorList>
    </citation>
    <scope>NUCLEOTIDE SEQUENCE [LARGE SCALE GENOMIC DNA]</scope>
    <source>
        <strain evidence="7">Z82</strain>
    </source>
</reference>
<accession>A0A7C9JD93</accession>
<keyword evidence="3 5" id="KW-1133">Transmembrane helix</keyword>
<evidence type="ECO:0000259" key="6">
    <source>
        <dbReference type="Pfam" id="PF12698"/>
    </source>
</evidence>
<comment type="caution">
    <text evidence="7">The sequence shown here is derived from an EMBL/GenBank/DDBJ whole genome shotgun (WGS) entry which is preliminary data.</text>
</comment>
<evidence type="ECO:0000313" key="7">
    <source>
        <dbReference type="EMBL" id="NBI34076.1"/>
    </source>
</evidence>
<gene>
    <name evidence="7" type="ORF">D1639_03320</name>
</gene>
<dbReference type="GO" id="GO:0016020">
    <property type="term" value="C:membrane"/>
    <property type="evidence" value="ECO:0007669"/>
    <property type="project" value="UniProtKB-SubCell"/>
</dbReference>
<proteinExistence type="predicted"/>
<evidence type="ECO:0000256" key="5">
    <source>
        <dbReference type="SAM" id="Phobius"/>
    </source>
</evidence>
<keyword evidence="4 5" id="KW-0472">Membrane</keyword>
<organism evidence="7">
    <name type="scientific">Muribaculaceae bacterium Z82</name>
    <dbReference type="NCBI Taxonomy" id="2304548"/>
    <lineage>
        <taxon>Bacteria</taxon>
        <taxon>Pseudomonadati</taxon>
        <taxon>Bacteroidota</taxon>
        <taxon>Bacteroidia</taxon>
        <taxon>Bacteroidales</taxon>
        <taxon>Muribaculaceae</taxon>
    </lineage>
</organism>
<feature type="transmembrane region" description="Helical" evidence="5">
    <location>
        <begin position="335"/>
        <end position="353"/>
    </location>
</feature>
<feature type="transmembrane region" description="Helical" evidence="5">
    <location>
        <begin position="306"/>
        <end position="326"/>
    </location>
</feature>
<feature type="domain" description="ABC-2 type transporter transmembrane" evidence="6">
    <location>
        <begin position="21"/>
        <end position="414"/>
    </location>
</feature>
<sequence length="425" mass="44485">MHGMLVTFRAVFVSLMRNPGLLVWAVGLPLALSTMFIFMFDSLERNDAMGELPVVVVRGEGAGGTAEDGFVGLAAGWSDAGGFAGSIDDEGAFLRFVEAVSADGDPDGDGLLSVTYASSAEEAQQLVADSQGGDDAFVGYIAFEGGQPRAYLYPTAETVADLAKQSIVVLLLDQYVSRASLVRGIVQSDPMLLADGRLIAAMTDPFEATERISVTQNPLSEKVRYYFALLGFAALSCATMGLTAVLGLRGCSGPLGARRAVGGVSHSRALLGTLLASWAASFLCLLAVFLFMSLTVDFGDRVLGCLAVLLVASLTAVSLGCAVAVIPKLPDSTRAGLITAVTCMAALFTGLYGQPTMELADRIARAVPASTLVNPAAQIAEAFYGLLYYDSFAPTLGHLAILLAMCAVLFALSARALRRQRYASL</sequence>
<keyword evidence="2 5" id="KW-0812">Transmembrane</keyword>
<feature type="transmembrane region" description="Helical" evidence="5">
    <location>
        <begin position="396"/>
        <end position="417"/>
    </location>
</feature>
<evidence type="ECO:0000256" key="3">
    <source>
        <dbReference type="ARBA" id="ARBA00022989"/>
    </source>
</evidence>
<feature type="transmembrane region" description="Helical" evidence="5">
    <location>
        <begin position="21"/>
        <end position="40"/>
    </location>
</feature>
<evidence type="ECO:0000256" key="4">
    <source>
        <dbReference type="ARBA" id="ARBA00023136"/>
    </source>
</evidence>
<protein>
    <submittedName>
        <fullName evidence="7">ABC transporter permease</fullName>
    </submittedName>
</protein>